<comment type="caution">
    <text evidence="2">The sequence shown here is derived from an EMBL/GenBank/DDBJ whole genome shotgun (WGS) entry which is preliminary data.</text>
</comment>
<dbReference type="Proteomes" id="UP000242188">
    <property type="component" value="Unassembled WGS sequence"/>
</dbReference>
<evidence type="ECO:0000313" key="3">
    <source>
        <dbReference type="Proteomes" id="UP000242188"/>
    </source>
</evidence>
<dbReference type="OrthoDB" id="6158860at2759"/>
<sequence>MNDLKRQNKTILEKLNMVLSKSTIATPKKLDVPAHIKSAVHDGYKCGMEERNLKWIQKDNDGKCLKYNSTPNKETTDQVVAFTKGMYPATENGVINVAVERYFESVRQRELKAAAGKAEAHRQKMMLYGRRKRKMTWRKTALKAKRSYDEDKKKKVQAAMVIDLMSSEEENDSEDDSFVIKKLPWRSEELNRIVQELDDKWVSLQTPKSRKQMAKRRRMDSVVSSRAPPSRLSKQIEWTVNQ</sequence>
<feature type="region of interest" description="Disordered" evidence="1">
    <location>
        <begin position="206"/>
        <end position="242"/>
    </location>
</feature>
<dbReference type="AlphaFoldDB" id="A0A210Q124"/>
<dbReference type="EMBL" id="NEDP02005278">
    <property type="protein sequence ID" value="OWF42438.1"/>
    <property type="molecule type" value="Genomic_DNA"/>
</dbReference>
<evidence type="ECO:0000256" key="1">
    <source>
        <dbReference type="SAM" id="MobiDB-lite"/>
    </source>
</evidence>
<feature type="compositionally biased region" description="Basic residues" evidence="1">
    <location>
        <begin position="208"/>
        <end position="218"/>
    </location>
</feature>
<feature type="compositionally biased region" description="Polar residues" evidence="1">
    <location>
        <begin position="232"/>
        <end position="242"/>
    </location>
</feature>
<keyword evidence="3" id="KW-1185">Reference proteome</keyword>
<accession>A0A210Q124</accession>
<name>A0A210Q124_MIZYE</name>
<protein>
    <submittedName>
        <fullName evidence="2">Uncharacterized protein</fullName>
    </submittedName>
</protein>
<gene>
    <name evidence="2" type="ORF">KP79_PYT23281</name>
</gene>
<proteinExistence type="predicted"/>
<evidence type="ECO:0000313" key="2">
    <source>
        <dbReference type="EMBL" id="OWF42438.1"/>
    </source>
</evidence>
<organism evidence="2 3">
    <name type="scientific">Mizuhopecten yessoensis</name>
    <name type="common">Japanese scallop</name>
    <name type="synonym">Patinopecten yessoensis</name>
    <dbReference type="NCBI Taxonomy" id="6573"/>
    <lineage>
        <taxon>Eukaryota</taxon>
        <taxon>Metazoa</taxon>
        <taxon>Spiralia</taxon>
        <taxon>Lophotrochozoa</taxon>
        <taxon>Mollusca</taxon>
        <taxon>Bivalvia</taxon>
        <taxon>Autobranchia</taxon>
        <taxon>Pteriomorphia</taxon>
        <taxon>Pectinida</taxon>
        <taxon>Pectinoidea</taxon>
        <taxon>Pectinidae</taxon>
        <taxon>Mizuhopecten</taxon>
    </lineage>
</organism>
<reference evidence="2 3" key="1">
    <citation type="journal article" date="2017" name="Nat. Ecol. Evol.">
        <title>Scallop genome provides insights into evolution of bilaterian karyotype and development.</title>
        <authorList>
            <person name="Wang S."/>
            <person name="Zhang J."/>
            <person name="Jiao W."/>
            <person name="Li J."/>
            <person name="Xun X."/>
            <person name="Sun Y."/>
            <person name="Guo X."/>
            <person name="Huan P."/>
            <person name="Dong B."/>
            <person name="Zhang L."/>
            <person name="Hu X."/>
            <person name="Sun X."/>
            <person name="Wang J."/>
            <person name="Zhao C."/>
            <person name="Wang Y."/>
            <person name="Wang D."/>
            <person name="Huang X."/>
            <person name="Wang R."/>
            <person name="Lv J."/>
            <person name="Li Y."/>
            <person name="Zhang Z."/>
            <person name="Liu B."/>
            <person name="Lu W."/>
            <person name="Hui Y."/>
            <person name="Liang J."/>
            <person name="Zhou Z."/>
            <person name="Hou R."/>
            <person name="Li X."/>
            <person name="Liu Y."/>
            <person name="Li H."/>
            <person name="Ning X."/>
            <person name="Lin Y."/>
            <person name="Zhao L."/>
            <person name="Xing Q."/>
            <person name="Dou J."/>
            <person name="Li Y."/>
            <person name="Mao J."/>
            <person name="Guo H."/>
            <person name="Dou H."/>
            <person name="Li T."/>
            <person name="Mu C."/>
            <person name="Jiang W."/>
            <person name="Fu Q."/>
            <person name="Fu X."/>
            <person name="Miao Y."/>
            <person name="Liu J."/>
            <person name="Yu Q."/>
            <person name="Li R."/>
            <person name="Liao H."/>
            <person name="Li X."/>
            <person name="Kong Y."/>
            <person name="Jiang Z."/>
            <person name="Chourrout D."/>
            <person name="Li R."/>
            <person name="Bao Z."/>
        </authorList>
    </citation>
    <scope>NUCLEOTIDE SEQUENCE [LARGE SCALE GENOMIC DNA]</scope>
    <source>
        <strain evidence="2 3">PY_sf001</strain>
    </source>
</reference>